<dbReference type="EMBL" id="CADCVE010000065">
    <property type="protein sequence ID" value="CAA9458452.1"/>
    <property type="molecule type" value="Genomic_DNA"/>
</dbReference>
<evidence type="ECO:0000256" key="1">
    <source>
        <dbReference type="SAM" id="Phobius"/>
    </source>
</evidence>
<dbReference type="Pfam" id="PF08592">
    <property type="entry name" value="Anthrone_oxy"/>
    <property type="match status" value="1"/>
</dbReference>
<evidence type="ECO:0008006" key="3">
    <source>
        <dbReference type="Google" id="ProtNLM"/>
    </source>
</evidence>
<keyword evidence="1" id="KW-0472">Membrane</keyword>
<feature type="transmembrane region" description="Helical" evidence="1">
    <location>
        <begin position="20"/>
        <end position="43"/>
    </location>
</feature>
<feature type="transmembrane region" description="Helical" evidence="1">
    <location>
        <begin position="92"/>
        <end position="113"/>
    </location>
</feature>
<evidence type="ECO:0000313" key="2">
    <source>
        <dbReference type="EMBL" id="CAA9458452.1"/>
    </source>
</evidence>
<reference evidence="2" key="1">
    <citation type="submission" date="2020-02" db="EMBL/GenBank/DDBJ databases">
        <authorList>
            <person name="Meier V. D."/>
        </authorList>
    </citation>
    <scope>NUCLEOTIDE SEQUENCE</scope>
    <source>
        <strain evidence="2">AVDCRST_MAG28</strain>
    </source>
</reference>
<dbReference type="InterPro" id="IPR013901">
    <property type="entry name" value="Anthrone_oxy"/>
</dbReference>
<proteinExistence type="predicted"/>
<feature type="transmembrane region" description="Helical" evidence="1">
    <location>
        <begin position="64"/>
        <end position="86"/>
    </location>
</feature>
<accession>A0A6J4R8C0</accession>
<feature type="transmembrane region" description="Helical" evidence="1">
    <location>
        <begin position="143"/>
        <end position="161"/>
    </location>
</feature>
<organism evidence="2">
    <name type="scientific">uncultured Rubrobacteraceae bacterium</name>
    <dbReference type="NCBI Taxonomy" id="349277"/>
    <lineage>
        <taxon>Bacteria</taxon>
        <taxon>Bacillati</taxon>
        <taxon>Actinomycetota</taxon>
        <taxon>Rubrobacteria</taxon>
        <taxon>Rubrobacterales</taxon>
        <taxon>Rubrobacteraceae</taxon>
        <taxon>environmental samples</taxon>
    </lineage>
</organism>
<keyword evidence="1" id="KW-0812">Transmembrane</keyword>
<protein>
    <recommendedName>
        <fullName evidence="3">DUF1772-domain-containing protein</fullName>
    </recommendedName>
</protein>
<gene>
    <name evidence="2" type="ORF">AVDCRST_MAG28-2880</name>
</gene>
<name>A0A6J4R8C0_9ACTN</name>
<keyword evidence="1" id="KW-1133">Transmembrane helix</keyword>
<dbReference type="PANTHER" id="PTHR36535:SF1">
    <property type="entry name" value="DUF1772 DOMAIN-CONTAINING PROTEIN"/>
    <property type="match status" value="1"/>
</dbReference>
<dbReference type="AlphaFoldDB" id="A0A6J4R8C0"/>
<sequence length="165" mass="17702">MFGQAVSTRGTPESKGTATALAELIATLSSGLFTGASVYINLVEHPARMQTGIRPALTEFAPSYHRATVTQVSLAIAGFLGALVAWRSRSDARWLIGGGLLVSVIPFTALAILPTNKKLLDPETAKDLALAEKLLNRWGKLHAVRSVLSLASLLMFLFLLTKDRD</sequence>
<dbReference type="PANTHER" id="PTHR36535">
    <property type="entry name" value="YALI0E30327P"/>
    <property type="match status" value="1"/>
</dbReference>